<feature type="compositionally biased region" description="Polar residues" evidence="1">
    <location>
        <begin position="464"/>
        <end position="475"/>
    </location>
</feature>
<feature type="region of interest" description="Disordered" evidence="1">
    <location>
        <begin position="146"/>
        <end position="218"/>
    </location>
</feature>
<organism evidence="2 3">
    <name type="scientific">Lithohypha guttulata</name>
    <dbReference type="NCBI Taxonomy" id="1690604"/>
    <lineage>
        <taxon>Eukaryota</taxon>
        <taxon>Fungi</taxon>
        <taxon>Dikarya</taxon>
        <taxon>Ascomycota</taxon>
        <taxon>Pezizomycotina</taxon>
        <taxon>Eurotiomycetes</taxon>
        <taxon>Chaetothyriomycetidae</taxon>
        <taxon>Chaetothyriales</taxon>
        <taxon>Trichomeriaceae</taxon>
        <taxon>Lithohypha</taxon>
    </lineage>
</organism>
<sequence>MNPPSITQEIARSNKRYSFLNVLDHVATSSVGLTFAPASATAYSTPHQKREDACRRLSQTLQTLTTREYGHKHLPELPVPSYDNGTIDISPTSCSKFCCSDIVSTQTGLKAPRSTPQEPRYRQHLPLASLGRTFNAYAFGEMTQSPEHISNNHRNSPRPERNIAQNSNSDVPVQKPRPDSCTDASTTRRVAIHKRPGSTDSAARAGRARKKSVTYDDQRACRPKIRHSLKHTHSPCLQTARRGYQLVASLKDWRTKGDKKHRPEERTPIDQEEEPQIMPMLSLKEALRGVAPLPPLHDPKHDQHFAQECSKLLSLRRDPSKCSFIDSPPTKQLPEPPREVPPISSEVVSRPSMHTHTASEAMSVSTSILDLDWPQPGGYKTLRSDETADIQPTRPESPPIPLYATDDEDPETFGPLISLATSPHLDSFPRLWTAPIVEKRTARSPPPSAPPERPLPRLPMTKIKANTKQRLNSAQTRHRPTAEDSTQLWGKPSSTTCRPVLAQSRLSILATSKGLKVDSSIASRADTLSQSGKEQSAAAPPSPLNLWLTKSNRNSRVNELKRRHVSMLIKDGVNFVAFEQSGVDTVDFARRGSAADAMQTSSAYSSHSMRPSTNRRRVSIDKQKPLPLTPVVRAHSAKISVSCNSAHPQTSTCGRNSRANSRSKRDTRLSLGPASSHAKPMQMLSQSDVMTLVDTDPRASHGFRAGAVSPFPGSKCKRTTRQGSRPTPLSHTRSTSIDGSRPSSCQSPTHCWSPSSESSDYTATTVTTVPSSPNFASLMAEIPLVASFDSGYASGHDTRPNGADGSRRNATGIEILATRSRQLDNQEQLASSRSNAVVSDNSSEQKVEELKDEVDRMKRVYNAMLRARQGLAQEDMGNKRYAELLEDDERRRAASFRNQTSNVLAKIEADLASSPPSADSDSEETITPSSLPKPVIAISSAPNRKGDIKEDVACSVSASGSDIPAPLRIPSSSYPAPLGSSATVDTSIESPAQLPFKAGSTLLSATRRPPQPAVRHPQTFAPTPQSKRYSVLSQYNPYPKTQRSPSTVAADSPPRAVPGRLPPKQVAICPRTPAQDIDQEIDFNNAVPPFLTNTRQMDRAIDEFKASTDPDQDGDRHGGRGRTFEGQHGDTGIIRLRITDGQFRVM</sequence>
<gene>
    <name evidence="2" type="ORF">LTR24_005041</name>
</gene>
<evidence type="ECO:0000313" key="2">
    <source>
        <dbReference type="EMBL" id="KAK5092579.1"/>
    </source>
</evidence>
<dbReference type="EMBL" id="JAVRRG010000055">
    <property type="protein sequence ID" value="KAK5092579.1"/>
    <property type="molecule type" value="Genomic_DNA"/>
</dbReference>
<feature type="region of interest" description="Disordered" evidence="1">
    <location>
        <begin position="911"/>
        <end position="944"/>
    </location>
</feature>
<feature type="compositionally biased region" description="Polar residues" evidence="1">
    <location>
        <begin position="1020"/>
        <end position="1049"/>
    </location>
</feature>
<feature type="compositionally biased region" description="Polar residues" evidence="1">
    <location>
        <begin position="970"/>
        <end position="984"/>
    </location>
</feature>
<feature type="region of interest" description="Disordered" evidence="1">
    <location>
        <begin position="438"/>
        <end position="495"/>
    </location>
</feature>
<protein>
    <submittedName>
        <fullName evidence="2">Uncharacterized protein</fullName>
    </submittedName>
</protein>
<feature type="compositionally biased region" description="Polar residues" evidence="1">
    <location>
        <begin position="721"/>
        <end position="763"/>
    </location>
</feature>
<name>A0ABR0KA11_9EURO</name>
<feature type="region of interest" description="Disordered" evidence="1">
    <location>
        <begin position="325"/>
        <end position="350"/>
    </location>
</feature>
<feature type="region of interest" description="Disordered" evidence="1">
    <location>
        <begin position="822"/>
        <end position="851"/>
    </location>
</feature>
<feature type="compositionally biased region" description="Polar residues" evidence="1">
    <location>
        <begin position="483"/>
        <end position="495"/>
    </location>
</feature>
<comment type="caution">
    <text evidence="2">The sequence shown here is derived from an EMBL/GenBank/DDBJ whole genome shotgun (WGS) entry which is preliminary data.</text>
</comment>
<evidence type="ECO:0000256" key="1">
    <source>
        <dbReference type="SAM" id="MobiDB-lite"/>
    </source>
</evidence>
<feature type="region of interest" description="Disordered" evidence="1">
    <location>
        <begin position="700"/>
        <end position="765"/>
    </location>
</feature>
<feature type="compositionally biased region" description="Polar residues" evidence="1">
    <location>
        <begin position="822"/>
        <end position="842"/>
    </location>
</feature>
<feature type="region of interest" description="Disordered" evidence="1">
    <location>
        <begin position="108"/>
        <end position="127"/>
    </location>
</feature>
<dbReference type="Proteomes" id="UP001345013">
    <property type="component" value="Unassembled WGS sequence"/>
</dbReference>
<evidence type="ECO:0000313" key="3">
    <source>
        <dbReference type="Proteomes" id="UP001345013"/>
    </source>
</evidence>
<feature type="compositionally biased region" description="Pro residues" evidence="1">
    <location>
        <begin position="444"/>
        <end position="457"/>
    </location>
</feature>
<feature type="region of interest" description="Disordered" evidence="1">
    <location>
        <begin position="378"/>
        <end position="402"/>
    </location>
</feature>
<feature type="region of interest" description="Disordered" evidence="1">
    <location>
        <begin position="1105"/>
        <end position="1127"/>
    </location>
</feature>
<accession>A0ABR0KA11</accession>
<feature type="compositionally biased region" description="Polar residues" evidence="1">
    <location>
        <begin position="598"/>
        <end position="612"/>
    </location>
</feature>
<feature type="region of interest" description="Disordered" evidence="1">
    <location>
        <begin position="1004"/>
        <end position="1065"/>
    </location>
</feature>
<feature type="region of interest" description="Disordered" evidence="1">
    <location>
        <begin position="959"/>
        <end position="984"/>
    </location>
</feature>
<reference evidence="2 3" key="1">
    <citation type="submission" date="2023-08" db="EMBL/GenBank/DDBJ databases">
        <title>Black Yeasts Isolated from many extreme environments.</title>
        <authorList>
            <person name="Coleine C."/>
            <person name="Stajich J.E."/>
            <person name="Selbmann L."/>
        </authorList>
    </citation>
    <scope>NUCLEOTIDE SEQUENCE [LARGE SCALE GENOMIC DNA]</scope>
    <source>
        <strain evidence="2 3">CCFEE 5885</strain>
    </source>
</reference>
<feature type="compositionally biased region" description="Polar residues" evidence="1">
    <location>
        <begin position="642"/>
        <end position="660"/>
    </location>
</feature>
<feature type="region of interest" description="Disordered" evidence="1">
    <location>
        <begin position="642"/>
        <end position="684"/>
    </location>
</feature>
<proteinExistence type="predicted"/>
<keyword evidence="3" id="KW-1185">Reference proteome</keyword>
<feature type="region of interest" description="Disordered" evidence="1">
    <location>
        <begin position="596"/>
        <end position="626"/>
    </location>
</feature>